<dbReference type="OrthoDB" id="5102646at2759"/>
<comment type="caution">
    <text evidence="3">The sequence shown here is derived from an EMBL/GenBank/DDBJ whole genome shotgun (WGS) entry which is preliminary data.</text>
</comment>
<protein>
    <recommendedName>
        <fullName evidence="2">DUF7908 domain-containing protein</fullName>
    </recommendedName>
</protein>
<proteinExistence type="predicted"/>
<feature type="region of interest" description="Disordered" evidence="1">
    <location>
        <begin position="286"/>
        <end position="345"/>
    </location>
</feature>
<feature type="compositionally biased region" description="Low complexity" evidence="1">
    <location>
        <begin position="457"/>
        <end position="573"/>
    </location>
</feature>
<dbReference type="EMBL" id="JAAOAN010000227">
    <property type="protein sequence ID" value="KAF5715395.1"/>
    <property type="molecule type" value="Genomic_DNA"/>
</dbReference>
<evidence type="ECO:0000256" key="1">
    <source>
        <dbReference type="SAM" id="MobiDB-lite"/>
    </source>
</evidence>
<sequence>MKSQIILTTALGSSGVLSQADHGVMSLDTWCVTYLSTYLVPVATGQSIGASSSQPTLAGNSSVPVTQTEFPSVLTSHTSIITDVSNAVSSSVEIEPTEAQSGSETTSFDPTIGTLTDRITTSSGSIVSSNAITTSTGIIEPPGRSVIFLISAPNTRKRQNTDRGFVGNNNPSICTFAQSFNLAGEQLFIDGVPFFYDGEDYKELVVGPSPPEGAVTRLFGTSGQSLQVDLPASDAGFCQAGDGRVYVTFASGPAGCEVVSLDVYDERQCQNGRLVGLDTTTSAIETATSEGVSSRSATSAEDSATTETIALSSDSTASSSAVQTKSLGPISQTTESEASTTASSSAFESIQRSSATSIAMSEASTLSPASSSVLDESTTDEVFPTTTSSSLSTSTETEEPTSMESTSQASSETTEAAESSSGESTSATTTETTSDAGHPATETTTAVEEITTENKTATEPATESETTTAESAAATEDTTTAVFTTGESSTVVTTAEESTSEASTTAEESTSEASTTAEESTSEASTTTEETTTAESTSSESTTVESTTAQSTTDEPTTTESTTDTPSTTTTSAAATTTAALACTDLPNPYTDSTGTTYALQCNTDVNSYTSIDEFTADSFVGCIEACSVYVGCAGIEYLKSSGYCTLFNASSGSSPTTDYDIALVQP</sequence>
<feature type="region of interest" description="Disordered" evidence="1">
    <location>
        <begin position="366"/>
        <end position="573"/>
    </location>
</feature>
<keyword evidence="4" id="KW-1185">Reference proteome</keyword>
<feature type="domain" description="DUF7908" evidence="2">
    <location>
        <begin position="151"/>
        <end position="265"/>
    </location>
</feature>
<dbReference type="Proteomes" id="UP000544331">
    <property type="component" value="Unassembled WGS sequence"/>
</dbReference>
<feature type="compositionally biased region" description="Low complexity" evidence="1">
    <location>
        <begin position="331"/>
        <end position="345"/>
    </location>
</feature>
<dbReference type="InterPro" id="IPR057230">
    <property type="entry name" value="DUF7908"/>
</dbReference>
<name>A0A8H6DG67_9HYPO</name>
<evidence type="ECO:0000313" key="4">
    <source>
        <dbReference type="Proteomes" id="UP000544331"/>
    </source>
</evidence>
<evidence type="ECO:0000259" key="2">
    <source>
        <dbReference type="Pfam" id="PF25485"/>
    </source>
</evidence>
<feature type="compositionally biased region" description="Low complexity" evidence="1">
    <location>
        <begin position="286"/>
        <end position="321"/>
    </location>
</feature>
<feature type="compositionally biased region" description="Low complexity" evidence="1">
    <location>
        <begin position="402"/>
        <end position="434"/>
    </location>
</feature>
<dbReference type="Pfam" id="PF25485">
    <property type="entry name" value="DUF7908"/>
    <property type="match status" value="1"/>
</dbReference>
<feature type="compositionally biased region" description="Low complexity" evidence="1">
    <location>
        <begin position="385"/>
        <end position="395"/>
    </location>
</feature>
<reference evidence="3 4" key="1">
    <citation type="submission" date="2020-05" db="EMBL/GenBank/DDBJ databases">
        <title>Identification and distribution of gene clusters putatively required for synthesis of sphingolipid metabolism inhibitors in phylogenetically diverse species of the filamentous fungus Fusarium.</title>
        <authorList>
            <person name="Kim H.-S."/>
            <person name="Busman M."/>
            <person name="Brown D.W."/>
            <person name="Divon H."/>
            <person name="Uhlig S."/>
            <person name="Proctor R.H."/>
        </authorList>
    </citation>
    <scope>NUCLEOTIDE SEQUENCE [LARGE SCALE GENOMIC DNA]</scope>
    <source>
        <strain evidence="3 4">NRRL 66235</strain>
    </source>
</reference>
<evidence type="ECO:0000313" key="3">
    <source>
        <dbReference type="EMBL" id="KAF5715395.1"/>
    </source>
</evidence>
<organism evidence="3 4">
    <name type="scientific">Fusarium mundagurra</name>
    <dbReference type="NCBI Taxonomy" id="1567541"/>
    <lineage>
        <taxon>Eukaryota</taxon>
        <taxon>Fungi</taxon>
        <taxon>Dikarya</taxon>
        <taxon>Ascomycota</taxon>
        <taxon>Pezizomycotina</taxon>
        <taxon>Sordariomycetes</taxon>
        <taxon>Hypocreomycetidae</taxon>
        <taxon>Hypocreales</taxon>
        <taxon>Nectriaceae</taxon>
        <taxon>Fusarium</taxon>
        <taxon>Fusarium fujikuroi species complex</taxon>
    </lineage>
</organism>
<accession>A0A8H6DG67</accession>
<dbReference type="AlphaFoldDB" id="A0A8H6DG67"/>
<gene>
    <name evidence="3" type="ORF">FMUND_6877</name>
</gene>